<evidence type="ECO:0000313" key="5">
    <source>
        <dbReference type="Proteomes" id="UP000593591"/>
    </source>
</evidence>
<evidence type="ECO:0000313" key="3">
    <source>
        <dbReference type="EMBL" id="QOS40922.1"/>
    </source>
</evidence>
<evidence type="ECO:0000256" key="1">
    <source>
        <dbReference type="SAM" id="Phobius"/>
    </source>
</evidence>
<dbReference type="Proteomes" id="UP000593591">
    <property type="component" value="Chromosome"/>
</dbReference>
<proteinExistence type="predicted"/>
<dbReference type="EMBL" id="CP031517">
    <property type="protein sequence ID" value="QOS40922.1"/>
    <property type="molecule type" value="Genomic_DNA"/>
</dbReference>
<feature type="transmembrane region" description="Helical" evidence="1">
    <location>
        <begin position="151"/>
        <end position="172"/>
    </location>
</feature>
<name>A0A840SIG4_9SPIR</name>
<dbReference type="InterPro" id="IPR005325">
    <property type="entry name" value="DUF308_memb"/>
</dbReference>
<dbReference type="Proteomes" id="UP000578697">
    <property type="component" value="Unassembled WGS sequence"/>
</dbReference>
<evidence type="ECO:0000313" key="4">
    <source>
        <dbReference type="Proteomes" id="UP000578697"/>
    </source>
</evidence>
<dbReference type="RefSeq" id="WP_184652602.1">
    <property type="nucleotide sequence ID" value="NZ_JACHFR010000002.1"/>
</dbReference>
<reference evidence="2 4" key="2">
    <citation type="submission" date="2020-08" db="EMBL/GenBank/DDBJ databases">
        <title>Genomic Encyclopedia of Type Strains, Phase IV (KMG-IV): sequencing the most valuable type-strain genomes for metagenomic binning, comparative biology and taxonomic classification.</title>
        <authorList>
            <person name="Goeker M."/>
        </authorList>
    </citation>
    <scope>NUCLEOTIDE SEQUENCE [LARGE SCALE GENOMIC DNA]</scope>
    <source>
        <strain evidence="2 4">DSM 103679</strain>
    </source>
</reference>
<feature type="transmembrane region" description="Helical" evidence="1">
    <location>
        <begin position="57"/>
        <end position="83"/>
    </location>
</feature>
<keyword evidence="1" id="KW-1133">Transmembrane helix</keyword>
<reference evidence="3 5" key="1">
    <citation type="submission" date="2018-08" db="EMBL/GenBank/DDBJ databases">
        <title>The first complete genome of Treponema rectale (CHPAT), a commensal spirochete of the bovine rectum.</title>
        <authorList>
            <person name="Staton G.J."/>
            <person name="Clegg S.R."/>
            <person name="Carter S.D."/>
            <person name="Radford A.D."/>
            <person name="Darby A."/>
            <person name="Hall N."/>
            <person name="Birtles R.J."/>
            <person name="Evans N.J."/>
        </authorList>
    </citation>
    <scope>NUCLEOTIDE SEQUENCE [LARGE SCALE GENOMIC DNA]</scope>
    <source>
        <strain evidence="3 5">CHPA</strain>
    </source>
</reference>
<accession>A0A840SIG4</accession>
<gene>
    <name evidence="3" type="ORF">DYE49_10885</name>
    <name evidence="2" type="ORF">HNP77_001551</name>
</gene>
<feature type="transmembrane region" description="Helical" evidence="1">
    <location>
        <begin position="89"/>
        <end position="114"/>
    </location>
</feature>
<organism evidence="2 4">
    <name type="scientific">Treponema rectale</name>
    <dbReference type="NCBI Taxonomy" id="744512"/>
    <lineage>
        <taxon>Bacteria</taxon>
        <taxon>Pseudomonadati</taxon>
        <taxon>Spirochaetota</taxon>
        <taxon>Spirochaetia</taxon>
        <taxon>Spirochaetales</taxon>
        <taxon>Treponemataceae</taxon>
        <taxon>Treponema</taxon>
    </lineage>
</organism>
<protein>
    <submittedName>
        <fullName evidence="2">Uncharacterized membrane protein HdeD (DUF308 family)</fullName>
    </submittedName>
</protein>
<keyword evidence="1" id="KW-0472">Membrane</keyword>
<keyword evidence="1" id="KW-0812">Transmembrane</keyword>
<feature type="transmembrane region" description="Helical" evidence="1">
    <location>
        <begin position="126"/>
        <end position="145"/>
    </location>
</feature>
<sequence>MKNINLIFGILIFVVGMLMCINPVSMLLVAIVLLGAASIINGISELMGFRKVSDDQVFVTVTIVKCILTIVCGLLAVILPVYFLNAGMAILKLIMIIIAIFFFCRAASEFYLIIRLNELNVDVKRMFIRAMVLIAAGVLLLIIRAQTVGVVIVRILGVAAMLGGAAFAVYSYRNAPQEAEYEVVDEE</sequence>
<dbReference type="AlphaFoldDB" id="A0A840SIG4"/>
<feature type="transmembrane region" description="Helical" evidence="1">
    <location>
        <begin position="6"/>
        <end position="36"/>
    </location>
</feature>
<dbReference type="EMBL" id="JACHFR010000002">
    <property type="protein sequence ID" value="MBB5219182.1"/>
    <property type="molecule type" value="Genomic_DNA"/>
</dbReference>
<evidence type="ECO:0000313" key="2">
    <source>
        <dbReference type="EMBL" id="MBB5219182.1"/>
    </source>
</evidence>
<keyword evidence="4" id="KW-1185">Reference proteome</keyword>
<dbReference type="KEGG" id="trc:DYE49_10885"/>
<dbReference type="Pfam" id="PF03729">
    <property type="entry name" value="DUF308"/>
    <property type="match status" value="1"/>
</dbReference>